<dbReference type="Proteomes" id="UP000223588">
    <property type="component" value="Segment"/>
</dbReference>
<proteinExistence type="predicted"/>
<gene>
    <name evidence="2" type="ORF">ABP2_085</name>
</gene>
<evidence type="ECO:0000313" key="3">
    <source>
        <dbReference type="Proteomes" id="UP000223588"/>
    </source>
</evidence>
<protein>
    <submittedName>
        <fullName evidence="2">Putative DNA-binding protein</fullName>
    </submittedName>
</protein>
<evidence type="ECO:0000259" key="1">
    <source>
        <dbReference type="Pfam" id="PF03374"/>
    </source>
</evidence>
<accession>A0A220NQP3</accession>
<feature type="domain" description="Antirepressor protein C-terminal" evidence="1">
    <location>
        <begin position="137"/>
        <end position="233"/>
    </location>
</feature>
<name>A0A220NQP3_9CAUD</name>
<dbReference type="EMBL" id="MF346584">
    <property type="protein sequence ID" value="ASJ78956.1"/>
    <property type="molecule type" value="Genomic_DNA"/>
</dbReference>
<dbReference type="InterPro" id="IPR005039">
    <property type="entry name" value="Ant_C"/>
</dbReference>
<keyword evidence="2" id="KW-0238">DNA-binding</keyword>
<sequence>MENLQVLNTTSKQIPQMSSLEIVDFINEYRAKNDDQPIQLRHADFMAKVQKVLGELSENYRSVYKDASGRSLPCYVFYKREACLMAMSYSYELQALVFDRMTELENKLSKPQLPDFTNPVEAARAWADEVEAKLIAQKQLELAAPKVEYFDRVADVNNYMNATTVGQKVGMSGTTLNKHLEQFDVYNRAIKTGRVFQQWFIDKGLGVMKKTDNGYNQSRFTNKGEQWVIQKLTSEGII</sequence>
<keyword evidence="3" id="KW-1185">Reference proteome</keyword>
<dbReference type="OrthoDB" id="5682at10239"/>
<dbReference type="Pfam" id="PF03374">
    <property type="entry name" value="ANT"/>
    <property type="match status" value="1"/>
</dbReference>
<organism evidence="2 3">
    <name type="scientific">Acinetobacter phage AbP2</name>
    <dbReference type="NCBI Taxonomy" id="2015804"/>
    <lineage>
        <taxon>Viruses</taxon>
        <taxon>Duplodnaviria</taxon>
        <taxon>Heunggongvirae</taxon>
        <taxon>Uroviricota</taxon>
        <taxon>Caudoviricetes</taxon>
        <taxon>Obolenskvirus</taxon>
        <taxon>Obolenskvirus AbP2</taxon>
    </lineage>
</organism>
<reference evidence="2 3" key="1">
    <citation type="submission" date="2017-06" db="EMBL/GenBank/DDBJ databases">
        <title>Acinetobacter baumannii phage AbP2.</title>
        <authorList>
            <person name="Yang Z."/>
            <person name="Yin S."/>
            <person name="Jiang B."/>
            <person name="Huang G."/>
            <person name="Peng Y."/>
        </authorList>
    </citation>
    <scope>NUCLEOTIDE SEQUENCE [LARGE SCALE GENOMIC DNA]</scope>
</reference>
<dbReference type="GO" id="GO:0003677">
    <property type="term" value="F:DNA binding"/>
    <property type="evidence" value="ECO:0007669"/>
    <property type="project" value="UniProtKB-KW"/>
</dbReference>
<evidence type="ECO:0000313" key="2">
    <source>
        <dbReference type="EMBL" id="ASJ78956.1"/>
    </source>
</evidence>